<dbReference type="EMBL" id="JEMC01002082">
    <property type="protein sequence ID" value="KYF90929.1"/>
    <property type="molecule type" value="Genomic_DNA"/>
</dbReference>
<gene>
    <name evidence="1" type="ORF">BE18_05460</name>
</gene>
<accession>A0A150SEW2</accession>
<evidence type="ECO:0000313" key="2">
    <source>
        <dbReference type="Proteomes" id="UP000075515"/>
    </source>
</evidence>
<dbReference type="Proteomes" id="UP000075515">
    <property type="component" value="Unassembled WGS sequence"/>
</dbReference>
<organism evidence="1 2">
    <name type="scientific">Sorangium cellulosum</name>
    <name type="common">Polyangium cellulosum</name>
    <dbReference type="NCBI Taxonomy" id="56"/>
    <lineage>
        <taxon>Bacteria</taxon>
        <taxon>Pseudomonadati</taxon>
        <taxon>Myxococcota</taxon>
        <taxon>Polyangia</taxon>
        <taxon>Polyangiales</taxon>
        <taxon>Polyangiaceae</taxon>
        <taxon>Sorangium</taxon>
    </lineage>
</organism>
<protein>
    <submittedName>
        <fullName evidence="1">Uncharacterized protein</fullName>
    </submittedName>
</protein>
<reference evidence="1 2" key="1">
    <citation type="submission" date="2014-02" db="EMBL/GenBank/DDBJ databases">
        <title>The small core and large imbalanced accessory genome model reveals a collaborative survival strategy of Sorangium cellulosum strains in nature.</title>
        <authorList>
            <person name="Han K."/>
            <person name="Peng R."/>
            <person name="Blom J."/>
            <person name="Li Y.-Z."/>
        </authorList>
    </citation>
    <scope>NUCLEOTIDE SEQUENCE [LARGE SCALE GENOMIC DNA]</scope>
    <source>
        <strain evidence="1 2">So0149</strain>
    </source>
</reference>
<comment type="caution">
    <text evidence="1">The sequence shown here is derived from an EMBL/GenBank/DDBJ whole genome shotgun (WGS) entry which is preliminary data.</text>
</comment>
<proteinExistence type="predicted"/>
<evidence type="ECO:0000313" key="1">
    <source>
        <dbReference type="EMBL" id="KYF90929.1"/>
    </source>
</evidence>
<name>A0A150SEW2_SORCE</name>
<sequence>MFCYGEEGSAADDVHHHIEYEQDDAPYFVKPRLVHTTDAEADASPHIIPRISRVTGCSRRTSP</sequence>
<dbReference type="AlphaFoldDB" id="A0A150SEW2"/>